<dbReference type="PIRSF" id="PIRSF000137">
    <property type="entry name" value="Alcohol_oxidase"/>
    <property type="match status" value="1"/>
</dbReference>
<dbReference type="InterPro" id="IPR012132">
    <property type="entry name" value="GMC_OxRdtase"/>
</dbReference>
<dbReference type="Proteomes" id="UP000265354">
    <property type="component" value="Unassembled WGS sequence"/>
</dbReference>
<evidence type="ECO:0000313" key="8">
    <source>
        <dbReference type="Proteomes" id="UP000265354"/>
    </source>
</evidence>
<dbReference type="EMBL" id="BGZL01000002">
    <property type="protein sequence ID" value="GBP99650.1"/>
    <property type="molecule type" value="Genomic_DNA"/>
</dbReference>
<dbReference type="PROSITE" id="PS00624">
    <property type="entry name" value="GMC_OXRED_2"/>
    <property type="match status" value="1"/>
</dbReference>
<dbReference type="SUPFAM" id="SSF54373">
    <property type="entry name" value="FAD-linked reductases, C-terminal domain"/>
    <property type="match status" value="1"/>
</dbReference>
<dbReference type="Pfam" id="PF05199">
    <property type="entry name" value="GMC_oxred_C"/>
    <property type="match status" value="1"/>
</dbReference>
<evidence type="ECO:0000256" key="1">
    <source>
        <dbReference type="ARBA" id="ARBA00001974"/>
    </source>
</evidence>
<organism evidence="7 8">
    <name type="scientific">Streptomyces spongiicola</name>
    <dbReference type="NCBI Taxonomy" id="1690221"/>
    <lineage>
        <taxon>Bacteria</taxon>
        <taxon>Bacillati</taxon>
        <taxon>Actinomycetota</taxon>
        <taxon>Actinomycetes</taxon>
        <taxon>Kitasatosporales</taxon>
        <taxon>Streptomycetaceae</taxon>
        <taxon>Streptomyces</taxon>
    </lineage>
</organism>
<proteinExistence type="inferred from homology"/>
<reference evidence="7 8" key="1">
    <citation type="submission" date="2018-07" db="EMBL/GenBank/DDBJ databases">
        <title>Whole Genome Shotgun Sequence of Streptomyces spongiicola strain 531S.</title>
        <authorList>
            <person name="Dohra H."/>
            <person name="Kodani S."/>
        </authorList>
    </citation>
    <scope>NUCLEOTIDE SEQUENCE [LARGE SCALE GENOMIC DNA]</scope>
    <source>
        <strain evidence="7 8">531S</strain>
    </source>
</reference>
<keyword evidence="4 5" id="KW-0274">FAD</keyword>
<comment type="cofactor">
    <cofactor evidence="1 5">
        <name>FAD</name>
        <dbReference type="ChEBI" id="CHEBI:57692"/>
    </cofactor>
</comment>
<dbReference type="SUPFAM" id="SSF51905">
    <property type="entry name" value="FAD/NAD(P)-binding domain"/>
    <property type="match status" value="1"/>
</dbReference>
<keyword evidence="3" id="KW-0285">Flavoprotein</keyword>
<evidence type="ECO:0000256" key="5">
    <source>
        <dbReference type="PIRSR" id="PIRSR000137-2"/>
    </source>
</evidence>
<name>A0A388SUZ1_9ACTN</name>
<dbReference type="InterPro" id="IPR007867">
    <property type="entry name" value="GMC_OxRtase_C"/>
</dbReference>
<comment type="caution">
    <text evidence="7">The sequence shown here is derived from an EMBL/GenBank/DDBJ whole genome shotgun (WGS) entry which is preliminary data.</text>
</comment>
<evidence type="ECO:0000256" key="3">
    <source>
        <dbReference type="ARBA" id="ARBA00022630"/>
    </source>
</evidence>
<feature type="domain" description="Glucose-methanol-choline oxidoreductase N-terminal" evidence="6">
    <location>
        <begin position="238"/>
        <end position="252"/>
    </location>
</feature>
<dbReference type="GO" id="GO:0050660">
    <property type="term" value="F:flavin adenine dinucleotide binding"/>
    <property type="evidence" value="ECO:0007669"/>
    <property type="project" value="InterPro"/>
</dbReference>
<dbReference type="InterPro" id="IPR000172">
    <property type="entry name" value="GMC_OxRdtase_N"/>
</dbReference>
<dbReference type="GO" id="GO:0016614">
    <property type="term" value="F:oxidoreductase activity, acting on CH-OH group of donors"/>
    <property type="evidence" value="ECO:0007669"/>
    <property type="project" value="InterPro"/>
</dbReference>
<sequence>MAHAGSVKGYDVVVLGGGVAGCVLAARLSEDPGRSVCLVEAGRDYGPRDGGWPRTLLDARSLPRDHVWERHAAAHRIRARIIGGSSCVNGCWNTWGAHADHADWVRAGGGRWSARAMEPFRLAAVERMGLRPVPESEFSVWSSAALEAAGELGYPRVDMGTSGTPGYGTPLINSFDGLRWNAAFAYLDPARERPGLTVLDAALVDRMHIVRGRVRGVDIVRGGERTTLAADDYIVACGTYGSPAVLLRSGLGPSDHLREHGIRPEAELLGVGANLSDQPGVFVPLAPTGALEAALAGKEAAGDLYVSRMLVRAASDRCPPGSWDLHLLPVAGPPLFGSLPPGRYEAGISSFLMKPASRGRVALRSADPTEALDIRPGFFSDPEGHDLAVVRRGLDLVGELAATAALGKLVRPPGGVPATFTDEEIRARTGTYWHPVGTCAMGPADDPYAVVDGTGRVHGVSNLRVADASVLPTVPAANTQLPVLAVAELLADAMRTESARS</sequence>
<evidence type="ECO:0000313" key="7">
    <source>
        <dbReference type="EMBL" id="GBP99650.1"/>
    </source>
</evidence>
<dbReference type="RefSeq" id="WP_116426990.1">
    <property type="nucleotide sequence ID" value="NZ_BGZL01000002.1"/>
</dbReference>
<dbReference type="Gene3D" id="3.50.50.60">
    <property type="entry name" value="FAD/NAD(P)-binding domain"/>
    <property type="match status" value="1"/>
</dbReference>
<dbReference type="InterPro" id="IPR036188">
    <property type="entry name" value="FAD/NAD-bd_sf"/>
</dbReference>
<dbReference type="Gene3D" id="3.30.410.40">
    <property type="match status" value="1"/>
</dbReference>
<evidence type="ECO:0000259" key="6">
    <source>
        <dbReference type="PROSITE" id="PS00624"/>
    </source>
</evidence>
<feature type="binding site" evidence="5">
    <location>
        <position position="204"/>
    </location>
    <ligand>
        <name>FAD</name>
        <dbReference type="ChEBI" id="CHEBI:57692"/>
    </ligand>
</feature>
<protein>
    <recommendedName>
        <fullName evidence="6">Glucose-methanol-choline oxidoreductase N-terminal domain-containing protein</fullName>
    </recommendedName>
</protein>
<dbReference type="PANTHER" id="PTHR11552">
    <property type="entry name" value="GLUCOSE-METHANOL-CHOLINE GMC OXIDOREDUCTASE"/>
    <property type="match status" value="1"/>
</dbReference>
<comment type="similarity">
    <text evidence="2">Belongs to the GMC oxidoreductase family.</text>
</comment>
<gene>
    <name evidence="7" type="ORF">SSP531S_10450</name>
</gene>
<dbReference type="Pfam" id="PF00732">
    <property type="entry name" value="GMC_oxred_N"/>
    <property type="match status" value="1"/>
</dbReference>
<accession>A0A388SUZ1</accession>
<feature type="binding site" evidence="5">
    <location>
        <begin position="433"/>
        <end position="434"/>
    </location>
    <ligand>
        <name>FAD</name>
        <dbReference type="ChEBI" id="CHEBI:57692"/>
    </ligand>
</feature>
<dbReference type="PANTHER" id="PTHR11552:SF147">
    <property type="entry name" value="CHOLINE DEHYDROGENASE, MITOCHONDRIAL"/>
    <property type="match status" value="1"/>
</dbReference>
<feature type="binding site" evidence="5">
    <location>
        <position position="432"/>
    </location>
    <ligand>
        <name>substrate</name>
    </ligand>
</feature>
<dbReference type="AlphaFoldDB" id="A0A388SUZ1"/>
<evidence type="ECO:0000256" key="4">
    <source>
        <dbReference type="ARBA" id="ARBA00022827"/>
    </source>
</evidence>
<evidence type="ECO:0000256" key="2">
    <source>
        <dbReference type="ARBA" id="ARBA00010790"/>
    </source>
</evidence>